<protein>
    <recommendedName>
        <fullName evidence="5">Protein arginine N-methyltransferase</fullName>
    </recommendedName>
</protein>
<dbReference type="CDD" id="cd02440">
    <property type="entry name" value="AdoMet_MTases"/>
    <property type="match status" value="1"/>
</dbReference>
<gene>
    <name evidence="3" type="ORF">PGLA2088_LOCUS33136</name>
</gene>
<keyword evidence="2" id="KW-0489">Methyltransferase</keyword>
<dbReference type="InterPro" id="IPR025799">
    <property type="entry name" value="Arg_MeTrfase"/>
</dbReference>
<dbReference type="Proteomes" id="UP000626109">
    <property type="component" value="Unassembled WGS sequence"/>
</dbReference>
<name>A0A813KLA3_POLGL</name>
<evidence type="ECO:0000313" key="3">
    <source>
        <dbReference type="EMBL" id="CAE8704372.1"/>
    </source>
</evidence>
<organism evidence="3 4">
    <name type="scientific">Polarella glacialis</name>
    <name type="common">Dinoflagellate</name>
    <dbReference type="NCBI Taxonomy" id="89957"/>
    <lineage>
        <taxon>Eukaryota</taxon>
        <taxon>Sar</taxon>
        <taxon>Alveolata</taxon>
        <taxon>Dinophyceae</taxon>
        <taxon>Suessiales</taxon>
        <taxon>Suessiaceae</taxon>
        <taxon>Polarella</taxon>
    </lineage>
</organism>
<dbReference type="SUPFAM" id="SSF53335">
    <property type="entry name" value="S-adenosyl-L-methionine-dependent methyltransferases"/>
    <property type="match status" value="1"/>
</dbReference>
<proteinExistence type="predicted"/>
<dbReference type="GO" id="GO:0032259">
    <property type="term" value="P:methylation"/>
    <property type="evidence" value="ECO:0007669"/>
    <property type="project" value="UniProtKB-KW"/>
</dbReference>
<accession>A0A813KLA3</accession>
<evidence type="ECO:0000256" key="1">
    <source>
        <dbReference type="ARBA" id="ARBA00022691"/>
    </source>
</evidence>
<dbReference type="PROSITE" id="PS51678">
    <property type="entry name" value="SAM_MT_PRMT"/>
    <property type="match status" value="1"/>
</dbReference>
<dbReference type="EMBL" id="CAJNNW010030766">
    <property type="protein sequence ID" value="CAE8704372.1"/>
    <property type="molecule type" value="Genomic_DNA"/>
</dbReference>
<keyword evidence="2" id="KW-0808">Transferase</keyword>
<comment type="caution">
    <text evidence="3">The sequence shown here is derived from an EMBL/GenBank/DDBJ whole genome shotgun (WGS) entry which is preliminary data.</text>
</comment>
<dbReference type="GO" id="GO:0042054">
    <property type="term" value="F:histone methyltransferase activity"/>
    <property type="evidence" value="ECO:0007669"/>
    <property type="project" value="TreeGrafter"/>
</dbReference>
<dbReference type="PANTHER" id="PTHR11006">
    <property type="entry name" value="PROTEIN ARGININE N-METHYLTRANSFERASE"/>
    <property type="match status" value="1"/>
</dbReference>
<dbReference type="PANTHER" id="PTHR11006:SF4">
    <property type="entry name" value="PROTEIN ARGININE N-METHYLTRANSFERASE 7"/>
    <property type="match status" value="1"/>
</dbReference>
<evidence type="ECO:0000313" key="4">
    <source>
        <dbReference type="Proteomes" id="UP000626109"/>
    </source>
</evidence>
<sequence>MTTRWLRALPPLAILQVGGRKEQRAVHCEEKQPTLSSRSDYPQAVMQANGWHFAMLRDEHRARQFESAIQKAVTSGDLVLDVGAGTGLLGMMAKKAGGEVYACEGNSAFADVARRVQRANGLEFPIFAKTSQSLEVGPDLPRKVDVLVGEVLSSSLFGEGILATFRDAHRRLLRPGAKVLPRRARLHFAVVEWDSVYRGSYAGQVAGLDLSAFNAFRAERRLLELPPVDGTVRRLTAATVGIEVDFGDPSDPLIASASPLVREFDLPVLADGICQLVMVWWDADLTDDGDVQLSTDPFQPLPAFRHGHWGARGQVLPLAENGDGAAANVRSGDKVRVRLILRQDRPDPQPYFTVAVL</sequence>
<dbReference type="GO" id="GO:0016274">
    <property type="term" value="F:protein-arginine N-methyltransferase activity"/>
    <property type="evidence" value="ECO:0007669"/>
    <property type="project" value="InterPro"/>
</dbReference>
<reference evidence="3" key="1">
    <citation type="submission" date="2021-02" db="EMBL/GenBank/DDBJ databases">
        <authorList>
            <person name="Dougan E. K."/>
            <person name="Rhodes N."/>
            <person name="Thang M."/>
            <person name="Chan C."/>
        </authorList>
    </citation>
    <scope>NUCLEOTIDE SEQUENCE</scope>
</reference>
<keyword evidence="1 2" id="KW-0949">S-adenosyl-L-methionine</keyword>
<evidence type="ECO:0000256" key="2">
    <source>
        <dbReference type="PROSITE-ProRule" id="PRU01015"/>
    </source>
</evidence>
<evidence type="ECO:0008006" key="5">
    <source>
        <dbReference type="Google" id="ProtNLM"/>
    </source>
</evidence>
<dbReference type="AlphaFoldDB" id="A0A813KLA3"/>
<dbReference type="Gene3D" id="3.40.50.150">
    <property type="entry name" value="Vaccinia Virus protein VP39"/>
    <property type="match status" value="1"/>
</dbReference>
<dbReference type="Gene3D" id="2.70.160.11">
    <property type="entry name" value="Hnrnp arginine n-methyltransferase1"/>
    <property type="match status" value="1"/>
</dbReference>
<dbReference type="InterPro" id="IPR029063">
    <property type="entry name" value="SAM-dependent_MTases_sf"/>
</dbReference>